<dbReference type="AlphaFoldDB" id="A0A645H0L3"/>
<evidence type="ECO:0000313" key="1">
    <source>
        <dbReference type="EMBL" id="MPN29854.1"/>
    </source>
</evidence>
<protein>
    <submittedName>
        <fullName evidence="1">Uncharacterized protein</fullName>
    </submittedName>
</protein>
<name>A0A645H0L3_9ZZZZ</name>
<comment type="caution">
    <text evidence="1">The sequence shown here is derived from an EMBL/GenBank/DDBJ whole genome shotgun (WGS) entry which is preliminary data.</text>
</comment>
<proteinExistence type="predicted"/>
<organism evidence="1">
    <name type="scientific">bioreactor metagenome</name>
    <dbReference type="NCBI Taxonomy" id="1076179"/>
    <lineage>
        <taxon>unclassified sequences</taxon>
        <taxon>metagenomes</taxon>
        <taxon>ecological metagenomes</taxon>
    </lineage>
</organism>
<reference evidence="1" key="1">
    <citation type="submission" date="2019-08" db="EMBL/GenBank/DDBJ databases">
        <authorList>
            <person name="Kucharzyk K."/>
            <person name="Murdoch R.W."/>
            <person name="Higgins S."/>
            <person name="Loffler F."/>
        </authorList>
    </citation>
    <scope>NUCLEOTIDE SEQUENCE</scope>
</reference>
<dbReference type="EMBL" id="VSSQ01080731">
    <property type="protein sequence ID" value="MPN29854.1"/>
    <property type="molecule type" value="Genomic_DNA"/>
</dbReference>
<gene>
    <name evidence="1" type="ORF">SDC9_177307</name>
</gene>
<accession>A0A645H0L3</accession>
<sequence>MQHRPIVLGGDYARLGPHLKTAVLEYPQNAHLMIGGGPELARVTSAGDHDRFLVLYAQVLHYQPGEGGIVDQAL</sequence>